<evidence type="ECO:0000313" key="2">
    <source>
        <dbReference type="EMBL" id="RZF33550.1"/>
    </source>
</evidence>
<dbReference type="AlphaFoldDB" id="A0A482WJP1"/>
<name>A0A482WJP1_LAOST</name>
<keyword evidence="1" id="KW-0472">Membrane</keyword>
<dbReference type="Proteomes" id="UP000291343">
    <property type="component" value="Unassembled WGS sequence"/>
</dbReference>
<gene>
    <name evidence="2" type="ORF">LSTR_LSTR008196</name>
</gene>
<feature type="transmembrane region" description="Helical" evidence="1">
    <location>
        <begin position="44"/>
        <end position="69"/>
    </location>
</feature>
<dbReference type="InParanoid" id="A0A482WJP1"/>
<evidence type="ECO:0000313" key="3">
    <source>
        <dbReference type="Proteomes" id="UP000291343"/>
    </source>
</evidence>
<keyword evidence="1" id="KW-0812">Transmembrane</keyword>
<dbReference type="SMR" id="A0A482WJP1"/>
<proteinExistence type="predicted"/>
<reference evidence="2 3" key="1">
    <citation type="journal article" date="2017" name="Gigascience">
        <title>Genome sequence of the small brown planthopper, Laodelphax striatellus.</title>
        <authorList>
            <person name="Zhu J."/>
            <person name="Jiang F."/>
            <person name="Wang X."/>
            <person name="Yang P."/>
            <person name="Bao Y."/>
            <person name="Zhao W."/>
            <person name="Wang W."/>
            <person name="Lu H."/>
            <person name="Wang Q."/>
            <person name="Cui N."/>
            <person name="Li J."/>
            <person name="Chen X."/>
            <person name="Luo L."/>
            <person name="Yu J."/>
            <person name="Kang L."/>
            <person name="Cui F."/>
        </authorList>
    </citation>
    <scope>NUCLEOTIDE SEQUENCE [LARGE SCALE GENOMIC DNA]</scope>
    <source>
        <strain evidence="2">Lst14</strain>
    </source>
</reference>
<protein>
    <submittedName>
        <fullName evidence="2">Uncharacterized protein</fullName>
    </submittedName>
</protein>
<evidence type="ECO:0000256" key="1">
    <source>
        <dbReference type="SAM" id="Phobius"/>
    </source>
</evidence>
<keyword evidence="3" id="KW-1185">Reference proteome</keyword>
<comment type="caution">
    <text evidence="2">The sequence shown here is derived from an EMBL/GenBank/DDBJ whole genome shotgun (WGS) entry which is preliminary data.</text>
</comment>
<sequence length="137" mass="15881">MNRFNTEIRDDNSFYYSQESFQEKASGSSDASVTEKIHDLKYQLYISMGVCITGFIILLFAIVMMYTLLERYKSEMRKYFNQSKNNSHVNNGYSLGKPFSSSEILPDEDMSRRGFKKYSGFSPDLVARVESRVSTIR</sequence>
<accession>A0A482WJP1</accession>
<keyword evidence="1" id="KW-1133">Transmembrane helix</keyword>
<organism evidence="2 3">
    <name type="scientific">Laodelphax striatellus</name>
    <name type="common">Small brown planthopper</name>
    <name type="synonym">Delphax striatella</name>
    <dbReference type="NCBI Taxonomy" id="195883"/>
    <lineage>
        <taxon>Eukaryota</taxon>
        <taxon>Metazoa</taxon>
        <taxon>Ecdysozoa</taxon>
        <taxon>Arthropoda</taxon>
        <taxon>Hexapoda</taxon>
        <taxon>Insecta</taxon>
        <taxon>Pterygota</taxon>
        <taxon>Neoptera</taxon>
        <taxon>Paraneoptera</taxon>
        <taxon>Hemiptera</taxon>
        <taxon>Auchenorrhyncha</taxon>
        <taxon>Fulgoroidea</taxon>
        <taxon>Delphacidae</taxon>
        <taxon>Criomorphinae</taxon>
        <taxon>Laodelphax</taxon>
    </lineage>
</organism>
<dbReference type="EMBL" id="QKKF02033706">
    <property type="protein sequence ID" value="RZF33550.1"/>
    <property type="molecule type" value="Genomic_DNA"/>
</dbReference>